<dbReference type="SMART" id="SM01043">
    <property type="entry name" value="BTAD"/>
    <property type="match status" value="1"/>
</dbReference>
<protein>
    <submittedName>
        <fullName evidence="2">ATP-dependent transcriptional regulator</fullName>
    </submittedName>
</protein>
<dbReference type="OrthoDB" id="1137593at2"/>
<gene>
    <name evidence="2" type="ordered locus">Deipe_2011</name>
</gene>
<dbReference type="Gene3D" id="1.25.40.10">
    <property type="entry name" value="Tetratricopeptide repeat domain"/>
    <property type="match status" value="2"/>
</dbReference>
<dbReference type="STRING" id="937777.Deipe_2011"/>
<dbReference type="SUPFAM" id="SSF52540">
    <property type="entry name" value="P-loop containing nucleoside triphosphate hydrolases"/>
    <property type="match status" value="1"/>
</dbReference>
<reference evidence="3" key="1">
    <citation type="submission" date="2012-03" db="EMBL/GenBank/DDBJ databases">
        <title>Complete sequence of chromosome of Deinococcus peraridilitoris DSM 19664.</title>
        <authorList>
            <person name="Lucas S."/>
            <person name="Copeland A."/>
            <person name="Lapidus A."/>
            <person name="Glavina del Rio T."/>
            <person name="Dalin E."/>
            <person name="Tice H."/>
            <person name="Bruce D."/>
            <person name="Goodwin L."/>
            <person name="Pitluck S."/>
            <person name="Peters L."/>
            <person name="Mikhailova N."/>
            <person name="Lu M."/>
            <person name="Kyrpides N."/>
            <person name="Mavromatis K."/>
            <person name="Ivanova N."/>
            <person name="Brettin T."/>
            <person name="Detter J.C."/>
            <person name="Han C."/>
            <person name="Larimer F."/>
            <person name="Land M."/>
            <person name="Hauser L."/>
            <person name="Markowitz V."/>
            <person name="Cheng J.-F."/>
            <person name="Hugenholtz P."/>
            <person name="Woyke T."/>
            <person name="Wu D."/>
            <person name="Pukall R."/>
            <person name="Steenblock K."/>
            <person name="Brambilla E."/>
            <person name="Klenk H.-P."/>
            <person name="Eisen J.A."/>
        </authorList>
    </citation>
    <scope>NUCLEOTIDE SEQUENCE [LARGE SCALE GENOMIC DNA]</scope>
    <source>
        <strain evidence="3">DSM 19664 / LMG 22246 / CIP 109416 / KR-200</strain>
    </source>
</reference>
<dbReference type="PANTHER" id="PTHR35807:SF2">
    <property type="entry name" value="TRANSCRIPTIONAL ACTIVATOR DOMAIN"/>
    <property type="match status" value="1"/>
</dbReference>
<dbReference type="PATRIC" id="fig|937777.3.peg.2018"/>
<dbReference type="KEGG" id="dpd:Deipe_2011"/>
<dbReference type="Proteomes" id="UP000010467">
    <property type="component" value="Chromosome"/>
</dbReference>
<dbReference type="AlphaFoldDB" id="L0A0T6"/>
<dbReference type="PANTHER" id="PTHR35807">
    <property type="entry name" value="TRANSCRIPTIONAL REGULATOR REDD-RELATED"/>
    <property type="match status" value="1"/>
</dbReference>
<dbReference type="InterPro" id="IPR019734">
    <property type="entry name" value="TPR_rpt"/>
</dbReference>
<dbReference type="HOGENOM" id="CLU_015928_0_0_0"/>
<dbReference type="RefSeq" id="WP_015235813.1">
    <property type="nucleotide sequence ID" value="NC_019793.1"/>
</dbReference>
<evidence type="ECO:0000313" key="2">
    <source>
        <dbReference type="EMBL" id="AFZ67508.1"/>
    </source>
</evidence>
<keyword evidence="3" id="KW-1185">Reference proteome</keyword>
<accession>L0A0T6</accession>
<feature type="domain" description="Bacterial transcriptional activator" evidence="1">
    <location>
        <begin position="851"/>
        <end position="983"/>
    </location>
</feature>
<organism evidence="2 3">
    <name type="scientific">Deinococcus peraridilitoris (strain DSM 19664 / LMG 22246 / CIP 109416 / KR-200)</name>
    <dbReference type="NCBI Taxonomy" id="937777"/>
    <lineage>
        <taxon>Bacteria</taxon>
        <taxon>Thermotogati</taxon>
        <taxon>Deinococcota</taxon>
        <taxon>Deinococci</taxon>
        <taxon>Deinococcales</taxon>
        <taxon>Deinococcaceae</taxon>
        <taxon>Deinococcus</taxon>
    </lineage>
</organism>
<dbReference type="SUPFAM" id="SSF48452">
    <property type="entry name" value="TPR-like"/>
    <property type="match status" value="1"/>
</dbReference>
<dbReference type="InterPro" id="IPR011990">
    <property type="entry name" value="TPR-like_helical_dom_sf"/>
</dbReference>
<dbReference type="InterPro" id="IPR005158">
    <property type="entry name" value="BTAD"/>
</dbReference>
<name>L0A0T6_DEIPD</name>
<dbReference type="InterPro" id="IPR059106">
    <property type="entry name" value="WHD_MalT"/>
</dbReference>
<evidence type="ECO:0000313" key="3">
    <source>
        <dbReference type="Proteomes" id="UP000010467"/>
    </source>
</evidence>
<dbReference type="SMART" id="SM00028">
    <property type="entry name" value="TPR"/>
    <property type="match status" value="3"/>
</dbReference>
<dbReference type="eggNOG" id="COG2909">
    <property type="taxonomic scope" value="Bacteria"/>
</dbReference>
<dbReference type="InterPro" id="IPR051677">
    <property type="entry name" value="AfsR-DnrI-RedD_regulator"/>
</dbReference>
<dbReference type="InterPro" id="IPR027417">
    <property type="entry name" value="P-loop_NTPase"/>
</dbReference>
<dbReference type="Pfam" id="PF25873">
    <property type="entry name" value="WHD_MalT"/>
    <property type="match status" value="1"/>
</dbReference>
<dbReference type="Gene3D" id="1.10.10.10">
    <property type="entry name" value="Winged helix-like DNA-binding domain superfamily/Winged helix DNA-binding domain"/>
    <property type="match status" value="1"/>
</dbReference>
<dbReference type="EMBL" id="CP003382">
    <property type="protein sequence ID" value="AFZ67508.1"/>
    <property type="molecule type" value="Genomic_DNA"/>
</dbReference>
<sequence length="984" mass="107045">MTWREYASPRRTRPPQVRGALARPRLSALLHGDERIVMLSAPAGYGKTTALAAHLPDLGRSCWYTLDADDADPHAFAAGLVLSAARLSGIEDAETLLDAGAAPYVVVRRLVDILLSQDVLLVLDEAQHLPAELSRELLAGPRLALLSRTALKLPDLEVFEARSEVRRLGSAELSFDVQETQALLRAHAVSVDLAAARLAHSVTEGWPIAARFLAQALSGRRLQLGALRNLEAEPPQLSALFAYLAQEVLGPLEPTLREFLTRSSVFEALTPELLQSVLGETHAETYLEALARSGTFLIREGTAFRAHPLLRAHLRAALPREHARELALRGAAYFEGAGQPRPALQAHLQAGNTARAGELLVLHGARWLGQGRVSMVERSLERVGEEVMTAQSALFALLGDVRRLQSRYDEALQAYERAPEAARVTGQARIYLDTVQPARAEALLEQAARLQGADAPELRVLRAENALNAGQLEAAVEWWPEIAQGARFALRSGNLERALMLARRGVRGEVGGQRAAQNHREALLLESLVCALTGELTQAEESAQSGIVEGERLESPFVQSLAYARFGHARLARGDDVTARTSYERALSLAQDTVPRLMAEPLMGLAFLDPQGVHAAQALTISEGSGDCYMSALVRLTFALGLQETRHPNAIKELERARRDFQDCGDVFGQACADLALYAAGQGDAHRALRAVQAYPFLLSKPSLFTPARTRAGRAALLSRLAREAPEIPAYLRLLARDLGYADVTLEHPGVEVRVQLLGRLGVQRGGEEVRDWGRAKARDLLALLVVYPEGVSREAAQEALYPDLEPEVGERNFRIVLHALGTVLEPGGGSAYFLERGEWLRLRASPDLTVDLWEAWQALKARPGSAQRAEALLALPGRLAGVALADVEAEAERYAARLPEALVEEASLALSQGELELATRLAERSITVEGAHEPAARVLMRAHYARGHLGGVARAYQHCREALRALDLAPMPETEALYQALRG</sequence>
<evidence type="ECO:0000259" key="1">
    <source>
        <dbReference type="SMART" id="SM01043"/>
    </source>
</evidence>
<proteinExistence type="predicted"/>
<dbReference type="InterPro" id="IPR036388">
    <property type="entry name" value="WH-like_DNA-bd_sf"/>
</dbReference>
<dbReference type="eggNOG" id="COG3629">
    <property type="taxonomic scope" value="Bacteria"/>
</dbReference>